<dbReference type="EMBL" id="CAKOGL010000007">
    <property type="protein sequence ID" value="CAH2088347.1"/>
    <property type="molecule type" value="Genomic_DNA"/>
</dbReference>
<reference evidence="1" key="1">
    <citation type="submission" date="2022-03" db="EMBL/GenBank/DDBJ databases">
        <authorList>
            <person name="Tunstrom K."/>
        </authorList>
    </citation>
    <scope>NUCLEOTIDE SEQUENCE</scope>
</reference>
<protein>
    <submittedName>
        <fullName evidence="1">Uncharacterized protein</fullName>
    </submittedName>
</protein>
<accession>A0AAU9TQ16</accession>
<sequence>MKKTQTDVAETLREARAVHSWLDYDTVEPFRRIRDILEKQVKLDEKLSEFRGPVSSARTSSDTLEPTNTKVQESLQAVGNKIGSLFSGLEKLMDQITETRAFLTAKIDNIPLVCIDEGRPETITSLRQSTNIVCQKAI</sequence>
<evidence type="ECO:0000313" key="2">
    <source>
        <dbReference type="Proteomes" id="UP001153954"/>
    </source>
</evidence>
<dbReference type="AlphaFoldDB" id="A0AAU9TQ16"/>
<gene>
    <name evidence="1" type="ORF">EEDITHA_LOCUS4516</name>
</gene>
<comment type="caution">
    <text evidence="1">The sequence shown here is derived from an EMBL/GenBank/DDBJ whole genome shotgun (WGS) entry which is preliminary data.</text>
</comment>
<dbReference type="Proteomes" id="UP001153954">
    <property type="component" value="Unassembled WGS sequence"/>
</dbReference>
<name>A0AAU9TQ16_EUPED</name>
<evidence type="ECO:0000313" key="1">
    <source>
        <dbReference type="EMBL" id="CAH2088347.1"/>
    </source>
</evidence>
<keyword evidence="2" id="KW-1185">Reference proteome</keyword>
<proteinExistence type="predicted"/>
<organism evidence="1 2">
    <name type="scientific">Euphydryas editha</name>
    <name type="common">Edith's checkerspot</name>
    <dbReference type="NCBI Taxonomy" id="104508"/>
    <lineage>
        <taxon>Eukaryota</taxon>
        <taxon>Metazoa</taxon>
        <taxon>Ecdysozoa</taxon>
        <taxon>Arthropoda</taxon>
        <taxon>Hexapoda</taxon>
        <taxon>Insecta</taxon>
        <taxon>Pterygota</taxon>
        <taxon>Neoptera</taxon>
        <taxon>Endopterygota</taxon>
        <taxon>Lepidoptera</taxon>
        <taxon>Glossata</taxon>
        <taxon>Ditrysia</taxon>
        <taxon>Papilionoidea</taxon>
        <taxon>Nymphalidae</taxon>
        <taxon>Nymphalinae</taxon>
        <taxon>Euphydryas</taxon>
    </lineage>
</organism>